<organism evidence="1">
    <name type="scientific">Physcomitrium patens</name>
    <name type="common">Spreading-leaved earth moss</name>
    <name type="synonym">Physcomitrella patens</name>
    <dbReference type="NCBI Taxonomy" id="3218"/>
    <lineage>
        <taxon>Eukaryota</taxon>
        <taxon>Viridiplantae</taxon>
        <taxon>Streptophyta</taxon>
        <taxon>Embryophyta</taxon>
        <taxon>Bryophyta</taxon>
        <taxon>Bryophytina</taxon>
        <taxon>Bryopsida</taxon>
        <taxon>Funariidae</taxon>
        <taxon>Funariales</taxon>
        <taxon>Funariaceae</taxon>
        <taxon>Physcomitrium</taxon>
    </lineage>
</organism>
<name>A0A2K1J4R6_PHYPA</name>
<evidence type="ECO:0000313" key="1">
    <source>
        <dbReference type="EMBL" id="PNR36523.1"/>
    </source>
</evidence>
<dbReference type="EMBL" id="ABEU02000017">
    <property type="protein sequence ID" value="PNR36523.1"/>
    <property type="molecule type" value="Genomic_DNA"/>
</dbReference>
<keyword evidence="3" id="KW-1185">Reference proteome</keyword>
<sequence length="94" mass="11100">MVPSLTLVSVDDMDVQRFVSSELKMMKVVPEFHNWLKRLWLQRLGLAVLLPSSIQYRSFFFFFLIREFVLFDLNATTRVKFWASRSADPILDPT</sequence>
<reference evidence="2" key="3">
    <citation type="submission" date="2020-12" db="UniProtKB">
        <authorList>
            <consortium name="EnsemblPlants"/>
        </authorList>
    </citation>
    <scope>IDENTIFICATION</scope>
</reference>
<accession>A0A2K1J4R6</accession>
<dbReference type="AlphaFoldDB" id="A0A2K1J4R6"/>
<protein>
    <submittedName>
        <fullName evidence="1 2">Uncharacterized protein</fullName>
    </submittedName>
</protein>
<reference evidence="1 3" key="1">
    <citation type="journal article" date="2008" name="Science">
        <title>The Physcomitrella genome reveals evolutionary insights into the conquest of land by plants.</title>
        <authorList>
            <person name="Rensing S."/>
            <person name="Lang D."/>
            <person name="Zimmer A."/>
            <person name="Terry A."/>
            <person name="Salamov A."/>
            <person name="Shapiro H."/>
            <person name="Nishiyama T."/>
            <person name="Perroud P.-F."/>
            <person name="Lindquist E."/>
            <person name="Kamisugi Y."/>
            <person name="Tanahashi T."/>
            <person name="Sakakibara K."/>
            <person name="Fujita T."/>
            <person name="Oishi K."/>
            <person name="Shin-I T."/>
            <person name="Kuroki Y."/>
            <person name="Toyoda A."/>
            <person name="Suzuki Y."/>
            <person name="Hashimoto A."/>
            <person name="Yamaguchi K."/>
            <person name="Sugano A."/>
            <person name="Kohara Y."/>
            <person name="Fujiyama A."/>
            <person name="Anterola A."/>
            <person name="Aoki S."/>
            <person name="Ashton N."/>
            <person name="Barbazuk W.B."/>
            <person name="Barker E."/>
            <person name="Bennetzen J."/>
            <person name="Bezanilla M."/>
            <person name="Blankenship R."/>
            <person name="Cho S.H."/>
            <person name="Dutcher S."/>
            <person name="Estelle M."/>
            <person name="Fawcett J.A."/>
            <person name="Gundlach H."/>
            <person name="Hanada K."/>
            <person name="Heyl A."/>
            <person name="Hicks K.A."/>
            <person name="Hugh J."/>
            <person name="Lohr M."/>
            <person name="Mayer K."/>
            <person name="Melkozernov A."/>
            <person name="Murata T."/>
            <person name="Nelson D."/>
            <person name="Pils B."/>
            <person name="Prigge M."/>
            <person name="Reiss B."/>
            <person name="Renner T."/>
            <person name="Rombauts S."/>
            <person name="Rushton P."/>
            <person name="Sanderfoot A."/>
            <person name="Schween G."/>
            <person name="Shiu S.-H."/>
            <person name="Stueber K."/>
            <person name="Theodoulou F.L."/>
            <person name="Tu H."/>
            <person name="Van de Peer Y."/>
            <person name="Verrier P.J."/>
            <person name="Waters E."/>
            <person name="Wood A."/>
            <person name="Yang L."/>
            <person name="Cove D."/>
            <person name="Cuming A."/>
            <person name="Hasebe M."/>
            <person name="Lucas S."/>
            <person name="Mishler D.B."/>
            <person name="Reski R."/>
            <person name="Grigoriev I."/>
            <person name="Quatrano R.S."/>
            <person name="Boore J.L."/>
        </authorList>
    </citation>
    <scope>NUCLEOTIDE SEQUENCE [LARGE SCALE GENOMIC DNA]</scope>
    <source>
        <strain evidence="2 3">cv. Gransden 2004</strain>
    </source>
</reference>
<proteinExistence type="predicted"/>
<evidence type="ECO:0000313" key="2">
    <source>
        <dbReference type="EnsemblPlants" id="Pp3c17_20340V3.1"/>
    </source>
</evidence>
<dbReference type="EnsemblPlants" id="Pp3c17_20340V3.1">
    <property type="protein sequence ID" value="Pp3c17_20340V3.1"/>
    <property type="gene ID" value="Pp3c17_20340"/>
</dbReference>
<dbReference type="InParanoid" id="A0A2K1J4R6"/>
<gene>
    <name evidence="1" type="ORF">PHYPA_022374</name>
</gene>
<reference evidence="1 3" key="2">
    <citation type="journal article" date="2018" name="Plant J.">
        <title>The Physcomitrella patens chromosome-scale assembly reveals moss genome structure and evolution.</title>
        <authorList>
            <person name="Lang D."/>
            <person name="Ullrich K.K."/>
            <person name="Murat F."/>
            <person name="Fuchs J."/>
            <person name="Jenkins J."/>
            <person name="Haas F.B."/>
            <person name="Piednoel M."/>
            <person name="Gundlach H."/>
            <person name="Van Bel M."/>
            <person name="Meyberg R."/>
            <person name="Vives C."/>
            <person name="Morata J."/>
            <person name="Symeonidi A."/>
            <person name="Hiss M."/>
            <person name="Muchero W."/>
            <person name="Kamisugi Y."/>
            <person name="Saleh O."/>
            <person name="Blanc G."/>
            <person name="Decker E.L."/>
            <person name="van Gessel N."/>
            <person name="Grimwood J."/>
            <person name="Hayes R.D."/>
            <person name="Graham S.W."/>
            <person name="Gunter L.E."/>
            <person name="McDaniel S.F."/>
            <person name="Hoernstein S.N.W."/>
            <person name="Larsson A."/>
            <person name="Li F.W."/>
            <person name="Perroud P.F."/>
            <person name="Phillips J."/>
            <person name="Ranjan P."/>
            <person name="Rokshar D.S."/>
            <person name="Rothfels C.J."/>
            <person name="Schneider L."/>
            <person name="Shu S."/>
            <person name="Stevenson D.W."/>
            <person name="Thummler F."/>
            <person name="Tillich M."/>
            <person name="Villarreal Aguilar J.C."/>
            <person name="Widiez T."/>
            <person name="Wong G.K."/>
            <person name="Wymore A."/>
            <person name="Zhang Y."/>
            <person name="Zimmer A.D."/>
            <person name="Quatrano R.S."/>
            <person name="Mayer K.F.X."/>
            <person name="Goodstein D."/>
            <person name="Casacuberta J.M."/>
            <person name="Vandepoele K."/>
            <person name="Reski R."/>
            <person name="Cuming A.C."/>
            <person name="Tuskan G.A."/>
            <person name="Maumus F."/>
            <person name="Salse J."/>
            <person name="Schmutz J."/>
            <person name="Rensing S.A."/>
        </authorList>
    </citation>
    <scope>NUCLEOTIDE SEQUENCE [LARGE SCALE GENOMIC DNA]</scope>
    <source>
        <strain evidence="2 3">cv. Gransden 2004</strain>
    </source>
</reference>
<evidence type="ECO:0000313" key="3">
    <source>
        <dbReference type="Proteomes" id="UP000006727"/>
    </source>
</evidence>
<dbReference type="Proteomes" id="UP000006727">
    <property type="component" value="Chromosome 17"/>
</dbReference>
<dbReference type="Gramene" id="Pp3c17_20340V3.1">
    <property type="protein sequence ID" value="Pp3c17_20340V3.1"/>
    <property type="gene ID" value="Pp3c17_20340"/>
</dbReference>